<organism evidence="1 2">
    <name type="scientific">Dermacentor silvarum</name>
    <name type="common">Tick</name>
    <dbReference type="NCBI Taxonomy" id="543639"/>
    <lineage>
        <taxon>Eukaryota</taxon>
        <taxon>Metazoa</taxon>
        <taxon>Ecdysozoa</taxon>
        <taxon>Arthropoda</taxon>
        <taxon>Chelicerata</taxon>
        <taxon>Arachnida</taxon>
        <taxon>Acari</taxon>
        <taxon>Parasitiformes</taxon>
        <taxon>Ixodida</taxon>
        <taxon>Ixodoidea</taxon>
        <taxon>Ixodidae</taxon>
        <taxon>Rhipicephalinae</taxon>
        <taxon>Dermacentor</taxon>
    </lineage>
</organism>
<name>A0ACB8CF13_DERSI</name>
<sequence>MRLSVYARGLSEQGKSQYENKVRLCDCVDPLNQDDKLRRDVEILPRVDLADIKAYLVNATSFVTHGELKLRSVTYFAYRDQDIALVLSRCALFVRQTAPTAATVSVFAWWPIARSATVRLRRSSNRVGRRFRFFRAPRIIVSTEHPQLYRRNAEAGTEMRSLQMSSGYPDDFRFGSMVSRKYCCASGLAISVLGVICGVLLGHFAMRGGSNSKSGQHGMAEAETVGQVRTVEDDVMAFLNKYDYEAMLRTFVEMPKLGGTEGDRTSAEYVAKMWETHGLEDVHLTPYKAYFSHPDPDRHSQISIIDTEGKVVYSVTRQKTGSVEPYLAYSASTGSTPVVAEVVYANYGRPGDFAYLRETGINVTGKIVVIRFGRVFRGNKVKEAEKQGASAVILYPDPADYALQPQRPFPESMSLPASAVASGTLSLVNGDPLTPVYPATEDAFRIPLREANLPGIPAFTASFEEAAQILRRLAGPSSPEEWTGDLHIGTYRLGPGFTDAKEMKLEVHLKNGLAMTYNVVGKITGVEEPEKLVLVGNHRDAWTPGAFDPVSGTVALMAIAEAYGKMARQGWKPRRTLMFCSWGAEEFGLIGSQEWAEQHRVQLSHQAVAYLNVDIAVQGNGTLEVFRLCLLRRFRIRTRTKSRTGGPQVFDTWLVNSPSFNNPDTEPRFLDLASDSDYAPFFHELGIPCVDVRYACRNQSFDSCLPLYHTIYETEMAYKMVDKEFSFLRAVTQLLASAAHEMAVPALLPHTVRPYAAALNESLAELRVLYATHIEDQRIHVGPLVSAVESFSRAADAVEQERRHSKSFRNINNKLMLLERVFIDSPGILAGNIYRNHTWASYLSKHVVFGISFDDVNVGSRFTALKRALVDASSLAAPLMASLTYRISAAADILMDAL</sequence>
<proteinExistence type="predicted"/>
<protein>
    <submittedName>
        <fullName evidence="1">Uncharacterized protein</fullName>
    </submittedName>
</protein>
<reference evidence="1" key="1">
    <citation type="submission" date="2020-05" db="EMBL/GenBank/DDBJ databases">
        <title>Large-scale comparative analyses of tick genomes elucidate their genetic diversity and vector capacities.</title>
        <authorList>
            <person name="Jia N."/>
            <person name="Wang J."/>
            <person name="Shi W."/>
            <person name="Du L."/>
            <person name="Sun Y."/>
            <person name="Zhan W."/>
            <person name="Jiang J."/>
            <person name="Wang Q."/>
            <person name="Zhang B."/>
            <person name="Ji P."/>
            <person name="Sakyi L.B."/>
            <person name="Cui X."/>
            <person name="Yuan T."/>
            <person name="Jiang B."/>
            <person name="Yang W."/>
            <person name="Lam T.T.-Y."/>
            <person name="Chang Q."/>
            <person name="Ding S."/>
            <person name="Wang X."/>
            <person name="Zhu J."/>
            <person name="Ruan X."/>
            <person name="Zhao L."/>
            <person name="Wei J."/>
            <person name="Que T."/>
            <person name="Du C."/>
            <person name="Cheng J."/>
            <person name="Dai P."/>
            <person name="Han X."/>
            <person name="Huang E."/>
            <person name="Gao Y."/>
            <person name="Liu J."/>
            <person name="Shao H."/>
            <person name="Ye R."/>
            <person name="Li L."/>
            <person name="Wei W."/>
            <person name="Wang X."/>
            <person name="Wang C."/>
            <person name="Yang T."/>
            <person name="Huo Q."/>
            <person name="Li W."/>
            <person name="Guo W."/>
            <person name="Chen H."/>
            <person name="Zhou L."/>
            <person name="Ni X."/>
            <person name="Tian J."/>
            <person name="Zhou Y."/>
            <person name="Sheng Y."/>
            <person name="Liu T."/>
            <person name="Pan Y."/>
            <person name="Xia L."/>
            <person name="Li J."/>
            <person name="Zhao F."/>
            <person name="Cao W."/>
        </authorList>
    </citation>
    <scope>NUCLEOTIDE SEQUENCE</scope>
    <source>
        <strain evidence="1">Dsil-2018</strain>
    </source>
</reference>
<gene>
    <name evidence="1" type="ORF">HPB49_012338</name>
</gene>
<evidence type="ECO:0000313" key="1">
    <source>
        <dbReference type="EMBL" id="KAH7941330.1"/>
    </source>
</evidence>
<dbReference type="EMBL" id="CM023476">
    <property type="protein sequence ID" value="KAH7941330.1"/>
    <property type="molecule type" value="Genomic_DNA"/>
</dbReference>
<dbReference type="Proteomes" id="UP000821865">
    <property type="component" value="Chromosome 7"/>
</dbReference>
<evidence type="ECO:0000313" key="2">
    <source>
        <dbReference type="Proteomes" id="UP000821865"/>
    </source>
</evidence>
<accession>A0ACB8CF13</accession>
<comment type="caution">
    <text evidence="1">The sequence shown here is derived from an EMBL/GenBank/DDBJ whole genome shotgun (WGS) entry which is preliminary data.</text>
</comment>
<keyword evidence="2" id="KW-1185">Reference proteome</keyword>